<protein>
    <submittedName>
        <fullName evidence="2">Glycosyltransferase family protein</fullName>
    </submittedName>
</protein>
<dbReference type="Gene3D" id="3.90.550.10">
    <property type="entry name" value="Spore Coat Polysaccharide Biosynthesis Protein SpsA, Chain A"/>
    <property type="match status" value="1"/>
</dbReference>
<dbReference type="Pfam" id="PF13712">
    <property type="entry name" value="Glyco_tranf_2_5"/>
    <property type="match status" value="1"/>
</dbReference>
<dbReference type="InterPro" id="IPR029044">
    <property type="entry name" value="Nucleotide-diphossugar_trans"/>
</dbReference>
<feature type="domain" description="Streptomycin biosynthesis protein StrF" evidence="1">
    <location>
        <begin position="4"/>
        <end position="188"/>
    </location>
</feature>
<sequence>MVSIIICSRSQDQLAQVKYNVAATIGAPYEVVAIDNSQGRYSIFQAYNWGIAQSTGDLLCFMHEDISFETQDWGQVVQRAFRENSRLGLLGVAGSSYKPAVPSGWSFDSACDDTTYMNIVQYYKGRSDKNKIYSNPKKQTISNVVSVDGVWFCTTRAIAEKVQFDEKTFSGFHCYDVDFSLAVLQHHEVAVTFEVLINHFSEGSFNDSWITETIKLHDKWRAILPINLEQLPAAAVTREEFKAFHAILPRLVGKKDLCMAVLKEIWKANILSLVGVKKFLVMNLLLAKKSFKG</sequence>
<dbReference type="KEGG" id="haei:MUN82_13430"/>
<evidence type="ECO:0000313" key="2">
    <source>
        <dbReference type="EMBL" id="UOR03946.1"/>
    </source>
</evidence>
<reference evidence="2 3" key="1">
    <citation type="submission" date="2022-04" db="EMBL/GenBank/DDBJ databases">
        <title>Hymenobacter sp. isolated from the air.</title>
        <authorList>
            <person name="Won M."/>
            <person name="Lee C.-M."/>
            <person name="Woen H.-Y."/>
            <person name="Kwon S.-W."/>
        </authorList>
    </citation>
    <scope>NUCLEOTIDE SEQUENCE [LARGE SCALE GENOMIC DNA]</scope>
    <source>
        <strain evidence="3">5413 J-13</strain>
    </source>
</reference>
<dbReference type="Proteomes" id="UP000829925">
    <property type="component" value="Chromosome"/>
</dbReference>
<dbReference type="RefSeq" id="WP_245091194.1">
    <property type="nucleotide sequence ID" value="NZ_CP095053.1"/>
</dbReference>
<evidence type="ECO:0000259" key="1">
    <source>
        <dbReference type="Pfam" id="PF13712"/>
    </source>
</evidence>
<keyword evidence="3" id="KW-1185">Reference proteome</keyword>
<dbReference type="CDD" id="cd00761">
    <property type="entry name" value="Glyco_tranf_GTA_type"/>
    <property type="match status" value="1"/>
</dbReference>
<accession>A0A8T9SVY9</accession>
<dbReference type="EMBL" id="CP095053">
    <property type="protein sequence ID" value="UOR03946.1"/>
    <property type="molecule type" value="Genomic_DNA"/>
</dbReference>
<name>A0A8T9SVY9_9BACT</name>
<proteinExistence type="predicted"/>
<evidence type="ECO:0000313" key="3">
    <source>
        <dbReference type="Proteomes" id="UP000829925"/>
    </source>
</evidence>
<organism evidence="2 3">
    <name type="scientific">Hymenobacter aerilatus</name>
    <dbReference type="NCBI Taxonomy" id="2932251"/>
    <lineage>
        <taxon>Bacteria</taxon>
        <taxon>Pseudomonadati</taxon>
        <taxon>Bacteroidota</taxon>
        <taxon>Cytophagia</taxon>
        <taxon>Cytophagales</taxon>
        <taxon>Hymenobacteraceae</taxon>
        <taxon>Hymenobacter</taxon>
    </lineage>
</organism>
<dbReference type="AlphaFoldDB" id="A0A8T9SVY9"/>
<dbReference type="InterPro" id="IPR059123">
    <property type="entry name" value="StrF_dom"/>
</dbReference>
<gene>
    <name evidence="2" type="ORF">MUN82_13430</name>
</gene>
<dbReference type="SUPFAM" id="SSF53448">
    <property type="entry name" value="Nucleotide-diphospho-sugar transferases"/>
    <property type="match status" value="1"/>
</dbReference>